<dbReference type="InterPro" id="IPR000704">
    <property type="entry name" value="Casein_kinase_II_reg-sub"/>
</dbReference>
<protein>
    <recommendedName>
        <fullName evidence="3">Casein kinase II subunit beta</fullName>
        <shortName evidence="3">CK II beta</shortName>
    </recommendedName>
</protein>
<dbReference type="AlphaFoldDB" id="A0A2G8STK3"/>
<feature type="compositionally biased region" description="Low complexity" evidence="4">
    <location>
        <begin position="330"/>
        <end position="343"/>
    </location>
</feature>
<comment type="function">
    <text evidence="2 3">Regulatory subunit of casein kinase II/CK2. As part of the kinase complex regulates the basal catalytic activity of the alpha subunit a constitutively active serine/threonine-protein kinase that phosphorylates a large number of substrates containing acidic residues C-terminal to the phosphorylated serine or threonine.</text>
</comment>
<dbReference type="SUPFAM" id="SSF57798">
    <property type="entry name" value="Casein kinase II beta subunit"/>
    <property type="match status" value="1"/>
</dbReference>
<comment type="caution">
    <text evidence="5">The sequence shown here is derived from an EMBL/GenBank/DDBJ whole genome shotgun (WGS) entry which is preliminary data.</text>
</comment>
<proteinExistence type="inferred from homology"/>
<name>A0A2G8STK3_9APHY</name>
<feature type="compositionally biased region" description="Polar residues" evidence="4">
    <location>
        <begin position="7"/>
        <end position="16"/>
    </location>
</feature>
<dbReference type="PANTHER" id="PTHR11740">
    <property type="entry name" value="CASEIN KINASE II SUBUNIT BETA"/>
    <property type="match status" value="1"/>
</dbReference>
<dbReference type="Pfam" id="PF01214">
    <property type="entry name" value="CK_II_beta"/>
    <property type="match status" value="1"/>
</dbReference>
<dbReference type="PRINTS" id="PR00472">
    <property type="entry name" value="CASNKINASEII"/>
</dbReference>
<feature type="compositionally biased region" description="Acidic residues" evidence="4">
    <location>
        <begin position="265"/>
        <end position="286"/>
    </location>
</feature>
<gene>
    <name evidence="5" type="ORF">GSI_00798</name>
</gene>
<dbReference type="Proteomes" id="UP000230002">
    <property type="component" value="Unassembled WGS sequence"/>
</dbReference>
<evidence type="ECO:0000313" key="6">
    <source>
        <dbReference type="Proteomes" id="UP000230002"/>
    </source>
</evidence>
<evidence type="ECO:0000313" key="5">
    <source>
        <dbReference type="EMBL" id="PIL37106.1"/>
    </source>
</evidence>
<sequence>MSRRTDYNSLTAGDQTLQDEEAISATGEGDEDMEDAAEQEEEGYSACNAPRPSTSYSDLRNLLKSIALPLIAHVSMTRRLLSSGSSTPTSTLTWISWFCSLPGHEYFCEVAEDFIEDDFNLTGLNVMVPFWKEAMEMVLDMEPVVVSKESTSYRELAPAPFWKHASPSSTSPRSSASSSSNQPPFVNPNPYGGQKRAAGKVYIPKIYGFRVSERAKSGPRMQWMRLRPENAEELDLVDWRGRWIDDDDHYDDDEEHVEEDRPMEDFDPDAQDDDDEEEEEEEEEPGDLVVKGRTVSYTTADPSVGSSTPTHPPSSPTSTGPPPTPRDDSSMSAKVVVVSPPSSGKLRAVRQWVPRGSGNRAQVC</sequence>
<dbReference type="GO" id="GO:0006359">
    <property type="term" value="P:regulation of transcription by RNA polymerase III"/>
    <property type="evidence" value="ECO:0007669"/>
    <property type="project" value="TreeGrafter"/>
</dbReference>
<evidence type="ECO:0000256" key="1">
    <source>
        <dbReference type="ARBA" id="ARBA00006941"/>
    </source>
</evidence>
<dbReference type="SMART" id="SM01085">
    <property type="entry name" value="CK_II_beta"/>
    <property type="match status" value="1"/>
</dbReference>
<feature type="region of interest" description="Disordered" evidence="4">
    <location>
        <begin position="1"/>
        <end position="20"/>
    </location>
</feature>
<organism evidence="5 6">
    <name type="scientific">Ganoderma sinense ZZ0214-1</name>
    <dbReference type="NCBI Taxonomy" id="1077348"/>
    <lineage>
        <taxon>Eukaryota</taxon>
        <taxon>Fungi</taxon>
        <taxon>Dikarya</taxon>
        <taxon>Basidiomycota</taxon>
        <taxon>Agaricomycotina</taxon>
        <taxon>Agaricomycetes</taxon>
        <taxon>Polyporales</taxon>
        <taxon>Polyporaceae</taxon>
        <taxon>Ganoderma</taxon>
    </lineage>
</organism>
<dbReference type="OrthoDB" id="2275560at2759"/>
<evidence type="ECO:0000256" key="2">
    <source>
        <dbReference type="ARBA" id="ARBA00045899"/>
    </source>
</evidence>
<feature type="region of interest" description="Disordered" evidence="4">
    <location>
        <begin position="25"/>
        <end position="52"/>
    </location>
</feature>
<dbReference type="PANTHER" id="PTHR11740:SF0">
    <property type="entry name" value="CASEIN KINASE II SUBUNIT BETA"/>
    <property type="match status" value="1"/>
</dbReference>
<dbReference type="EMBL" id="AYKW01000001">
    <property type="protein sequence ID" value="PIL37106.1"/>
    <property type="molecule type" value="Genomic_DNA"/>
</dbReference>
<dbReference type="InterPro" id="IPR016149">
    <property type="entry name" value="Casein_kin_II_reg-sub_N"/>
</dbReference>
<keyword evidence="6" id="KW-1185">Reference proteome</keyword>
<dbReference type="GO" id="GO:0005737">
    <property type="term" value="C:cytoplasm"/>
    <property type="evidence" value="ECO:0007669"/>
    <property type="project" value="TreeGrafter"/>
</dbReference>
<dbReference type="GO" id="GO:0005956">
    <property type="term" value="C:protein kinase CK2 complex"/>
    <property type="evidence" value="ECO:0007669"/>
    <property type="project" value="UniProtKB-UniRule"/>
</dbReference>
<dbReference type="InterPro" id="IPR035991">
    <property type="entry name" value="Casein_kinase_II_beta-like"/>
</dbReference>
<feature type="compositionally biased region" description="Low complexity" evidence="4">
    <location>
        <begin position="166"/>
        <end position="184"/>
    </location>
</feature>
<dbReference type="Gene3D" id="1.10.1820.10">
    <property type="entry name" value="protein kinase ck2 holoenzyme, chain C, domain 1"/>
    <property type="match status" value="1"/>
</dbReference>
<reference evidence="5 6" key="1">
    <citation type="journal article" date="2015" name="Sci. Rep.">
        <title>Chromosome-level genome map provides insights into diverse defense mechanisms in the medicinal fungus Ganoderma sinense.</title>
        <authorList>
            <person name="Zhu Y."/>
            <person name="Xu J."/>
            <person name="Sun C."/>
            <person name="Zhou S."/>
            <person name="Xu H."/>
            <person name="Nelson D.R."/>
            <person name="Qian J."/>
            <person name="Song J."/>
            <person name="Luo H."/>
            <person name="Xiang L."/>
            <person name="Li Y."/>
            <person name="Xu Z."/>
            <person name="Ji A."/>
            <person name="Wang L."/>
            <person name="Lu S."/>
            <person name="Hayward A."/>
            <person name="Sun W."/>
            <person name="Li X."/>
            <person name="Schwartz D.C."/>
            <person name="Wang Y."/>
            <person name="Chen S."/>
        </authorList>
    </citation>
    <scope>NUCLEOTIDE SEQUENCE [LARGE SCALE GENOMIC DNA]</scope>
    <source>
        <strain evidence="5 6">ZZ0214-1</strain>
    </source>
</reference>
<dbReference type="GO" id="GO:0034456">
    <property type="term" value="C:UTP-C complex"/>
    <property type="evidence" value="ECO:0007669"/>
    <property type="project" value="TreeGrafter"/>
</dbReference>
<accession>A0A2G8STK3</accession>
<feature type="region of interest" description="Disordered" evidence="4">
    <location>
        <begin position="249"/>
        <end position="348"/>
    </location>
</feature>
<dbReference type="STRING" id="1077348.A0A2G8STK3"/>
<feature type="compositionally biased region" description="Acidic residues" evidence="4">
    <location>
        <begin position="25"/>
        <end position="43"/>
    </location>
</feature>
<comment type="similarity">
    <text evidence="1 3">Belongs to the casein kinase 2 subunit beta family.</text>
</comment>
<feature type="region of interest" description="Disordered" evidence="4">
    <location>
        <begin position="163"/>
        <end position="193"/>
    </location>
</feature>
<feature type="compositionally biased region" description="Pro residues" evidence="4">
    <location>
        <begin position="310"/>
        <end position="324"/>
    </location>
</feature>
<comment type="subunit">
    <text evidence="3">Tetramer of two alpha and two beta subunits.</text>
</comment>
<dbReference type="GO" id="GO:0019887">
    <property type="term" value="F:protein kinase regulator activity"/>
    <property type="evidence" value="ECO:0007669"/>
    <property type="project" value="InterPro"/>
</dbReference>
<evidence type="ECO:0000256" key="4">
    <source>
        <dbReference type="SAM" id="MobiDB-lite"/>
    </source>
</evidence>
<evidence type="ECO:0000256" key="3">
    <source>
        <dbReference type="RuleBase" id="RU361268"/>
    </source>
</evidence>